<name>A0ABY6LX06_9FLAO</name>
<dbReference type="EMBL" id="CP081495">
    <property type="protein sequence ID" value="UYW00862.1"/>
    <property type="molecule type" value="Genomic_DNA"/>
</dbReference>
<feature type="transmembrane region" description="Helical" evidence="1">
    <location>
        <begin position="64"/>
        <end position="81"/>
    </location>
</feature>
<feature type="transmembrane region" description="Helical" evidence="1">
    <location>
        <begin position="101"/>
        <end position="120"/>
    </location>
</feature>
<dbReference type="Proteomes" id="UP001163328">
    <property type="component" value="Chromosome"/>
</dbReference>
<proteinExistence type="predicted"/>
<keyword evidence="1" id="KW-1133">Transmembrane helix</keyword>
<gene>
    <name evidence="2" type="ORF">K5I29_10160</name>
</gene>
<feature type="transmembrane region" description="Helical" evidence="1">
    <location>
        <begin position="42"/>
        <end position="58"/>
    </location>
</feature>
<accession>A0ABY6LX06</accession>
<keyword evidence="1" id="KW-0472">Membrane</keyword>
<protein>
    <submittedName>
        <fullName evidence="2">Uncharacterized protein</fullName>
    </submittedName>
</protein>
<dbReference type="RefSeq" id="WP_264433041.1">
    <property type="nucleotide sequence ID" value="NZ_CP081495.1"/>
</dbReference>
<keyword evidence="1" id="KW-0812">Transmembrane</keyword>
<feature type="transmembrane region" description="Helical" evidence="1">
    <location>
        <begin position="12"/>
        <end position="30"/>
    </location>
</feature>
<reference evidence="2" key="1">
    <citation type="submission" date="2021-08" db="EMBL/GenBank/DDBJ databases">
        <title>Flavobacterium sp. strain CC-SYL302.</title>
        <authorList>
            <person name="Lin S.-Y."/>
            <person name="Lee T.-H."/>
            <person name="Young C.-C."/>
        </authorList>
    </citation>
    <scope>NUCLEOTIDE SEQUENCE</scope>
    <source>
        <strain evidence="2">CC-SYL302</strain>
    </source>
</reference>
<evidence type="ECO:0000313" key="2">
    <source>
        <dbReference type="EMBL" id="UYW00862.1"/>
    </source>
</evidence>
<evidence type="ECO:0000313" key="3">
    <source>
        <dbReference type="Proteomes" id="UP001163328"/>
    </source>
</evidence>
<organism evidence="2 3">
    <name type="scientific">Flavobacterium agricola</name>
    <dbReference type="NCBI Taxonomy" id="2870839"/>
    <lineage>
        <taxon>Bacteria</taxon>
        <taxon>Pseudomonadati</taxon>
        <taxon>Bacteroidota</taxon>
        <taxon>Flavobacteriia</taxon>
        <taxon>Flavobacteriales</taxon>
        <taxon>Flavobacteriaceae</taxon>
        <taxon>Flavobacterium</taxon>
    </lineage>
</organism>
<keyword evidence="3" id="KW-1185">Reference proteome</keyword>
<evidence type="ECO:0000256" key="1">
    <source>
        <dbReference type="SAM" id="Phobius"/>
    </source>
</evidence>
<sequence>MKTLYSRKAILGFSAFCTPIFGAFLMRYNLKEINQSKKGNQAVLLSVFLTAIIIYLNLTFDNGLAILFNFFAGLLLAELFYKKQLEDTLAFEIKPIKQPALVALAIFVSIIFILSVFYNFK</sequence>